<reference evidence="1" key="1">
    <citation type="submission" date="2021-02" db="EMBL/GenBank/DDBJ databases">
        <authorList>
            <consortium name="DOE Joint Genome Institute"/>
            <person name="Ahrendt S."/>
            <person name="Looney B.P."/>
            <person name="Miyauchi S."/>
            <person name="Morin E."/>
            <person name="Drula E."/>
            <person name="Courty P.E."/>
            <person name="Chicoki N."/>
            <person name="Fauchery L."/>
            <person name="Kohler A."/>
            <person name="Kuo A."/>
            <person name="Labutti K."/>
            <person name="Pangilinan J."/>
            <person name="Lipzen A."/>
            <person name="Riley R."/>
            <person name="Andreopoulos W."/>
            <person name="He G."/>
            <person name="Johnson J."/>
            <person name="Barry K.W."/>
            <person name="Grigoriev I.V."/>
            <person name="Nagy L."/>
            <person name="Hibbett D."/>
            <person name="Henrissat B."/>
            <person name="Matheny P.B."/>
            <person name="Labbe J."/>
            <person name="Martin F."/>
        </authorList>
    </citation>
    <scope>NUCLEOTIDE SEQUENCE</scope>
    <source>
        <strain evidence="1">FP105234-sp</strain>
    </source>
</reference>
<name>A0ACB8RNG9_9AGAM</name>
<protein>
    <submittedName>
        <fullName evidence="1">Uncharacterized protein</fullName>
    </submittedName>
</protein>
<proteinExistence type="predicted"/>
<comment type="caution">
    <text evidence="1">The sequence shown here is derived from an EMBL/GenBank/DDBJ whole genome shotgun (WGS) entry which is preliminary data.</text>
</comment>
<sequence>MQNMHDYDPAVTTTRPVSKSIVGVRAICLRVALLPIRRPQPQHTTPTAGKQSDKPYRSVRTSETWRGCIENTLVGLSAQPECARAGASTPDEDVPYLRTGGCVKPPNVQLRDAYRMLASQARRPFGAARACDSGAGWDQAWASRMHSAPRSDSAQENRPCTRSARGPGTAVRMTGGDGRQHAHRAGPMLGVTWLLLTLQVQDFHLRTRCDVAAVESGMAADAARPCHRKPRTVHPDATARIRGYKLIQGTDTCRAGAGWMRAVGTWLRGERACAVHRRPFDLQARDGLWLRTASHLALKPADMMLQHQPDSASSPACSHRRGRAVFLTPSPRPRSWVHYPKRDSTSQHTNSAVPPVAAPDWKRAPHRIVLTQGTKYQHSEHDAVTSRHDARTFDCE</sequence>
<organism evidence="1 2">
    <name type="scientific">Auriscalpium vulgare</name>
    <dbReference type="NCBI Taxonomy" id="40419"/>
    <lineage>
        <taxon>Eukaryota</taxon>
        <taxon>Fungi</taxon>
        <taxon>Dikarya</taxon>
        <taxon>Basidiomycota</taxon>
        <taxon>Agaricomycotina</taxon>
        <taxon>Agaricomycetes</taxon>
        <taxon>Russulales</taxon>
        <taxon>Auriscalpiaceae</taxon>
        <taxon>Auriscalpium</taxon>
    </lineage>
</organism>
<evidence type="ECO:0000313" key="2">
    <source>
        <dbReference type="Proteomes" id="UP000814033"/>
    </source>
</evidence>
<gene>
    <name evidence="1" type="ORF">FA95DRAFT_1573803</name>
</gene>
<dbReference type="Proteomes" id="UP000814033">
    <property type="component" value="Unassembled WGS sequence"/>
</dbReference>
<accession>A0ACB8RNG9</accession>
<dbReference type="EMBL" id="MU275951">
    <property type="protein sequence ID" value="KAI0045460.1"/>
    <property type="molecule type" value="Genomic_DNA"/>
</dbReference>
<keyword evidence="2" id="KW-1185">Reference proteome</keyword>
<evidence type="ECO:0000313" key="1">
    <source>
        <dbReference type="EMBL" id="KAI0045460.1"/>
    </source>
</evidence>
<reference evidence="1" key="2">
    <citation type="journal article" date="2022" name="New Phytol.">
        <title>Evolutionary transition to the ectomycorrhizal habit in the genomes of a hyperdiverse lineage of mushroom-forming fungi.</title>
        <authorList>
            <person name="Looney B."/>
            <person name="Miyauchi S."/>
            <person name="Morin E."/>
            <person name="Drula E."/>
            <person name="Courty P.E."/>
            <person name="Kohler A."/>
            <person name="Kuo A."/>
            <person name="LaButti K."/>
            <person name="Pangilinan J."/>
            <person name="Lipzen A."/>
            <person name="Riley R."/>
            <person name="Andreopoulos W."/>
            <person name="He G."/>
            <person name="Johnson J."/>
            <person name="Nolan M."/>
            <person name="Tritt A."/>
            <person name="Barry K.W."/>
            <person name="Grigoriev I.V."/>
            <person name="Nagy L.G."/>
            <person name="Hibbett D."/>
            <person name="Henrissat B."/>
            <person name="Matheny P.B."/>
            <person name="Labbe J."/>
            <person name="Martin F.M."/>
        </authorList>
    </citation>
    <scope>NUCLEOTIDE SEQUENCE</scope>
    <source>
        <strain evidence="1">FP105234-sp</strain>
    </source>
</reference>